<organism evidence="1 2">
    <name type="scientific">Pneumocystis oryctolagi</name>
    <dbReference type="NCBI Taxonomy" id="42067"/>
    <lineage>
        <taxon>Eukaryota</taxon>
        <taxon>Fungi</taxon>
        <taxon>Dikarya</taxon>
        <taxon>Ascomycota</taxon>
        <taxon>Taphrinomycotina</taxon>
        <taxon>Pneumocystomycetes</taxon>
        <taxon>Pneumocystaceae</taxon>
        <taxon>Pneumocystis</taxon>
    </lineage>
</organism>
<dbReference type="EMBL" id="JABTEG010000012">
    <property type="protein sequence ID" value="KAG4304018.1"/>
    <property type="molecule type" value="Genomic_DNA"/>
</dbReference>
<evidence type="ECO:0000313" key="2">
    <source>
        <dbReference type="Proteomes" id="UP000768646"/>
    </source>
</evidence>
<name>A0ACB7C905_9ASCO</name>
<sequence>MKNRKHFSIFQDNFLELFSTFREIKQQENEKKHKNGQKSLSETNEMLAKQSRMPPFQNIDAFYACPYFCPPLQATSSLFHVPFSLAMQRSILSSVILFFMPTKSEYFSNRLSFLTQLKDSLLFSFKKGLDMFVLIEGALLHYDLHGNDMCKPKHVIMIQHNTNLRVLDRVRNSGWILEVSGLIETSNKCLSEKDDSSFSVSALNAPSLDISLRNSKQKEVILFNMTTQESLSEWHKMLHREIFKCKQRLLSNQDSQNDVFNTNSHSASGSLPMNVYKKKKPTIPMRPSLSISHNFKSTIEKKHANHEETDQLNNHNCESNRFCEKIDEEIIDTLKMFNLMMDETRQKNQNTTTTKEPSILSFFIPSDMPDTLNNSLSEISDSKKSRAFSYTSSISIPTDAQERRVKYNSA</sequence>
<comment type="caution">
    <text evidence="1">The sequence shown here is derived from an EMBL/GenBank/DDBJ whole genome shotgun (WGS) entry which is preliminary data.</text>
</comment>
<reference evidence="1 2" key="1">
    <citation type="journal article" date="2021" name="Commun. Biol.">
        <title>Genomic insights into the host specific adaptation of the Pneumocystis genus.</title>
        <authorList>
            <person name="Cisse O.H."/>
            <person name="Ma L."/>
            <person name="Dekker J.P."/>
            <person name="Khil P.P."/>
            <person name="Youn J.-H."/>
            <person name="Brenchley J.M."/>
            <person name="Blair R."/>
            <person name="Pahar B."/>
            <person name="Chabe M."/>
            <person name="Van Rompay K.K.A."/>
            <person name="Keesler R."/>
            <person name="Sukura A."/>
            <person name="Hirsch V."/>
            <person name="Kutty G."/>
            <person name="Liu Y."/>
            <person name="Peng L."/>
            <person name="Chen J."/>
            <person name="Song J."/>
            <person name="Weissenbacher-Lang C."/>
            <person name="Xu J."/>
            <person name="Upham N.S."/>
            <person name="Stajich J.E."/>
            <person name="Cuomo C.A."/>
            <person name="Cushion M.T."/>
            <person name="Kovacs J.A."/>
        </authorList>
    </citation>
    <scope>NUCLEOTIDE SEQUENCE [LARGE SCALE GENOMIC DNA]</scope>
    <source>
        <strain evidence="1 2">RABM</strain>
    </source>
</reference>
<keyword evidence="2" id="KW-1185">Reference proteome</keyword>
<dbReference type="Proteomes" id="UP000768646">
    <property type="component" value="Unassembled WGS sequence"/>
</dbReference>
<accession>A0ACB7C905</accession>
<protein>
    <submittedName>
        <fullName evidence="1">Uncharacterized protein</fullName>
    </submittedName>
</protein>
<gene>
    <name evidence="1" type="ORF">PORY_002541</name>
</gene>
<evidence type="ECO:0000313" key="1">
    <source>
        <dbReference type="EMBL" id="KAG4304018.1"/>
    </source>
</evidence>
<proteinExistence type="predicted"/>